<sequence>MNRIVKRILVILGWIVGIVIFLVLLVFVAIQIPAVQNFAKNKAVAFLEKKIGTKVSIGKLRIDFPERIVLSNIYFEDQHKDTLLAGKEIRVDIALFKLLSNEVNVDYIGLDGIRANIYRMQPDTAFNYEYIVKAFASEQKDTTQKDTTSNLQFHLDKIVLHNIVATFKDDNTGNDVYFSLGNFETHINKFDLDHQVYGIPSIDIANINTRIYQYKPLVQEDTSYSGPQNPAESPEAPVINLGSLSLRNINFNYKNDVSALYTDLNLGELITHPDTLDITQLHIKLKDIALNNTRAKVVLGKTEEAQYTKEVVAQQTGEQLKNPWKFEIGTVSFNNNTFAFDNNANPKAPEGIDFSHLHIDSLTIQGDSLAFTPSVYAGNIRQISFKEQSGFDLRKLQTDFVYSDTGASLTNFVLQTDKTTLQNKIIATWPSLDAISKQPGNMYLNIDLTNSQIGVKDIITFMPTFKRNMRGRENAVLKLNTIVKGYVKDLSIPVFDISGYGNTVVDLSGRIKGLPNASTAYMDIDINQIRSTKADLLPFIPSKELANFRLPDNLFLKGYFRGNAKDFNTQLALRTNRGNIDVSGGMHPSKPYSVKAVVNRLDAGYLLKQEKNVGIISFDANVSGTGTNLKTANIRYALRVLSAQVKGYNYHDLDLNGTLSNGVAVINSNMNDPNITLNLDATADIKPKYPAVKLDLLVDTIDLHALHLVTDTMAFHGHVMADVPVSNIDSLIGSVYLNDLIITQGTNTYYADSLSLIADANAQQKSIVLQSNPINLNLVGQYKLTEIGTALQQTINQYYNLPGFKPQPFAPQNWELNGSVVPRGMLLQFVPTLKGSDSLALHVAFNSTANDLKLSLQDRMIIMNQLQIDSLNVMAQTNAEKLDVTANFDKLINGTFKLYNTALNAGIANNSLDFNANTKDLNDKTQFTLGGLLNQIKNGVQFSLKDSLLLDYQPWDVGENNFIRYDSVAGILVNNFSLSQNGQSLTINSTPQQFDAPIRVEFNNFQIATLTKMAHQDSLLLEGAINGNALVSNVMKSPFFTSDLRIDNVIYKRDTIGNIAVKVNNQEANTYAANVTIQGNNTDVQLNGKYYTGESRMDLQLALNRLNLAIVKPFAAGQLTDIGGALKGNATITGTINRPSVNGTLNFDSAFVIPAITGERLTLPNENIDIDNQGIHFNEFTMRDTRNNTAILNGDILTTDFKNYTFDLNLNALNFQAVNTPKKTDQLFYGTMNIDADIDVTGSMTTPKIDGTLRVNKETDFTLVLPSNDPEVVSREGVVIFVDKDHPEQTEQKLAILDSIAAKSAMTGLDVSANIETDSLANFTVIIDERNGDSLTIRGASDLAGGIDRSGKVSLTGTYTVSDGSYNMSLSVLKKKFDIEQGSTLTWTGDPTSANIDITASYLADTPPIDLMESSLSGRSEAEITRYKEKLPFKVLLHMTGELLKPIITFDITLPEEELTRWPEVDTKLQQVRTDESELNKQVFALLLLGRFVQENPLESSGGGGGIEASVRSSASRLLSEQLNKMAGNLIKGVDLNFDLESGQDYSTGTAQNSTNLNVGVSKKLLNDRIKVNVGSNFAIENPSGSNRAPSTIAGDVSVDYQLSRDGRYLLRVYRRNDYEGVIEGQVVETGVSFILTFDYNKLKELFENRKEVKVIRKRIRQSRKEARKANKEQEKADNSIDKPTEKNKNADIDKQQQ</sequence>
<evidence type="ECO:0000313" key="9">
    <source>
        <dbReference type="Proteomes" id="UP000305848"/>
    </source>
</evidence>
<keyword evidence="3 6" id="KW-1133">Transmembrane helix</keyword>
<feature type="region of interest" description="Disordered" evidence="5">
    <location>
        <begin position="1659"/>
        <end position="1698"/>
    </location>
</feature>
<dbReference type="InterPro" id="IPR008023">
    <property type="entry name" value="DUF748"/>
</dbReference>
<dbReference type="OrthoDB" id="9811276at2"/>
<dbReference type="InterPro" id="IPR007452">
    <property type="entry name" value="TamB_C"/>
</dbReference>
<evidence type="ECO:0000256" key="3">
    <source>
        <dbReference type="ARBA" id="ARBA00022989"/>
    </source>
</evidence>
<dbReference type="Pfam" id="PF05359">
    <property type="entry name" value="DUF748"/>
    <property type="match status" value="1"/>
</dbReference>
<evidence type="ECO:0000256" key="1">
    <source>
        <dbReference type="ARBA" id="ARBA00004167"/>
    </source>
</evidence>
<accession>A0A4U3KZI8</accession>
<feature type="transmembrane region" description="Helical" evidence="6">
    <location>
        <begin position="7"/>
        <end position="30"/>
    </location>
</feature>
<dbReference type="EMBL" id="SZQL01000009">
    <property type="protein sequence ID" value="TKK68078.1"/>
    <property type="molecule type" value="Genomic_DNA"/>
</dbReference>
<evidence type="ECO:0000256" key="2">
    <source>
        <dbReference type="ARBA" id="ARBA00022692"/>
    </source>
</evidence>
<keyword evidence="2 6" id="KW-0812">Transmembrane</keyword>
<name>A0A4U3KZI8_9BACT</name>
<dbReference type="Proteomes" id="UP000305848">
    <property type="component" value="Unassembled WGS sequence"/>
</dbReference>
<evidence type="ECO:0000259" key="7">
    <source>
        <dbReference type="Pfam" id="PF04357"/>
    </source>
</evidence>
<dbReference type="GO" id="GO:0009306">
    <property type="term" value="P:protein secretion"/>
    <property type="evidence" value="ECO:0007669"/>
    <property type="project" value="InterPro"/>
</dbReference>
<feature type="compositionally biased region" description="Basic and acidic residues" evidence="5">
    <location>
        <begin position="1663"/>
        <end position="1698"/>
    </location>
</feature>
<protein>
    <submittedName>
        <fullName evidence="8">Translocation/assembly module TamB</fullName>
    </submittedName>
</protein>
<reference evidence="8 9" key="1">
    <citation type="submission" date="2019-05" db="EMBL/GenBank/DDBJ databases">
        <title>Panacibacter sp. strain 17mud1-8 Genome sequencing and assembly.</title>
        <authorList>
            <person name="Chhetri G."/>
        </authorList>
    </citation>
    <scope>NUCLEOTIDE SEQUENCE [LARGE SCALE GENOMIC DNA]</scope>
    <source>
        <strain evidence="8 9">17mud1-8</strain>
    </source>
</reference>
<feature type="domain" description="Translocation and assembly module TamB C-terminal" evidence="7">
    <location>
        <begin position="1180"/>
        <end position="1640"/>
    </location>
</feature>
<dbReference type="RefSeq" id="WP_137262182.1">
    <property type="nucleotide sequence ID" value="NZ_SZQL01000009.1"/>
</dbReference>
<comment type="caution">
    <text evidence="8">The sequence shown here is derived from an EMBL/GenBank/DDBJ whole genome shotgun (WGS) entry which is preliminary data.</text>
</comment>
<keyword evidence="4 6" id="KW-0472">Membrane</keyword>
<evidence type="ECO:0000256" key="5">
    <source>
        <dbReference type="SAM" id="MobiDB-lite"/>
    </source>
</evidence>
<dbReference type="GO" id="GO:0005886">
    <property type="term" value="C:plasma membrane"/>
    <property type="evidence" value="ECO:0007669"/>
    <property type="project" value="InterPro"/>
</dbReference>
<organism evidence="8 9">
    <name type="scientific">Ilyomonas limi</name>
    <dbReference type="NCBI Taxonomy" id="2575867"/>
    <lineage>
        <taxon>Bacteria</taxon>
        <taxon>Pseudomonadati</taxon>
        <taxon>Bacteroidota</taxon>
        <taxon>Chitinophagia</taxon>
        <taxon>Chitinophagales</taxon>
        <taxon>Chitinophagaceae</taxon>
        <taxon>Ilyomonas</taxon>
    </lineage>
</organism>
<evidence type="ECO:0000256" key="6">
    <source>
        <dbReference type="SAM" id="Phobius"/>
    </source>
</evidence>
<keyword evidence="9" id="KW-1185">Reference proteome</keyword>
<proteinExistence type="predicted"/>
<evidence type="ECO:0000313" key="8">
    <source>
        <dbReference type="EMBL" id="TKK68078.1"/>
    </source>
</evidence>
<dbReference type="Pfam" id="PF04357">
    <property type="entry name" value="TamB"/>
    <property type="match status" value="1"/>
</dbReference>
<evidence type="ECO:0000256" key="4">
    <source>
        <dbReference type="ARBA" id="ARBA00023136"/>
    </source>
</evidence>
<comment type="subcellular location">
    <subcellularLocation>
        <location evidence="1">Membrane</location>
        <topology evidence="1">Single-pass membrane protein</topology>
    </subcellularLocation>
</comment>
<gene>
    <name evidence="8" type="ORF">FC093_12765</name>
</gene>